<accession>A0A330LHW2</accession>
<dbReference type="Proteomes" id="UP000248168">
    <property type="component" value="Unassembled WGS sequence"/>
</dbReference>
<dbReference type="AlphaFoldDB" id="A0A330LHW2"/>
<protein>
    <submittedName>
        <fullName evidence="1">Uncharacterized protein</fullName>
    </submittedName>
</protein>
<organism evidence="1 2">
    <name type="scientific">Nitrospira lenta</name>
    <dbReference type="NCBI Taxonomy" id="1436998"/>
    <lineage>
        <taxon>Bacteria</taxon>
        <taxon>Pseudomonadati</taxon>
        <taxon>Nitrospirota</taxon>
        <taxon>Nitrospiria</taxon>
        <taxon>Nitrospirales</taxon>
        <taxon>Nitrospiraceae</taxon>
        <taxon>Nitrospira</taxon>
    </lineage>
</organism>
<dbReference type="InParanoid" id="A0A330LHW2"/>
<name>A0A330LHW2_9BACT</name>
<proteinExistence type="predicted"/>
<reference evidence="2" key="1">
    <citation type="submission" date="2018-04" db="EMBL/GenBank/DDBJ databases">
        <authorList>
            <person name="Lucker S."/>
            <person name="Sakoula D."/>
        </authorList>
    </citation>
    <scope>NUCLEOTIDE SEQUENCE [LARGE SCALE GENOMIC DNA]</scope>
</reference>
<dbReference type="EMBL" id="OUNR01000022">
    <property type="protein sequence ID" value="SPP66800.1"/>
    <property type="molecule type" value="Genomic_DNA"/>
</dbReference>
<gene>
    <name evidence="1" type="ORF">NITLEN_90055</name>
</gene>
<sequence>MEGTLRPCAGVRGGCEALLPRGAVRRGADVAVLAGPRPGCVGWVLRDITQRRTHSQKLAVQTEPLNDIFQIPDHSNWANRGYATYCAGPMMSRWVGCCYLASR</sequence>
<evidence type="ECO:0000313" key="2">
    <source>
        <dbReference type="Proteomes" id="UP000248168"/>
    </source>
</evidence>
<evidence type="ECO:0000313" key="1">
    <source>
        <dbReference type="EMBL" id="SPP66800.1"/>
    </source>
</evidence>
<keyword evidence="2" id="KW-1185">Reference proteome</keyword>